<evidence type="ECO:0000313" key="1">
    <source>
        <dbReference type="EMBL" id="KAH0536145.1"/>
    </source>
</evidence>
<dbReference type="AlphaFoldDB" id="A0A9P8HV83"/>
<keyword evidence="2" id="KW-1185">Reference proteome</keyword>
<feature type="non-terminal residue" evidence="1">
    <location>
        <position position="89"/>
    </location>
</feature>
<name>A0A9P8HV83_9PEZI</name>
<organism evidence="1 2">
    <name type="scientific">Trichoglossum hirsutum</name>
    <dbReference type="NCBI Taxonomy" id="265104"/>
    <lineage>
        <taxon>Eukaryota</taxon>
        <taxon>Fungi</taxon>
        <taxon>Dikarya</taxon>
        <taxon>Ascomycota</taxon>
        <taxon>Pezizomycotina</taxon>
        <taxon>Geoglossomycetes</taxon>
        <taxon>Geoglossales</taxon>
        <taxon>Geoglossaceae</taxon>
        <taxon>Trichoglossum</taxon>
    </lineage>
</organism>
<comment type="caution">
    <text evidence="1">The sequence shown here is derived from an EMBL/GenBank/DDBJ whole genome shotgun (WGS) entry which is preliminary data.</text>
</comment>
<gene>
    <name evidence="1" type="ORF">GP486_008904</name>
</gene>
<dbReference type="EMBL" id="JAGHQM010004366">
    <property type="protein sequence ID" value="KAH0536145.1"/>
    <property type="molecule type" value="Genomic_DNA"/>
</dbReference>
<evidence type="ECO:0000313" key="2">
    <source>
        <dbReference type="Proteomes" id="UP000750711"/>
    </source>
</evidence>
<dbReference type="Proteomes" id="UP000750711">
    <property type="component" value="Unassembled WGS sequence"/>
</dbReference>
<reference evidence="1" key="1">
    <citation type="submission" date="2021-03" db="EMBL/GenBank/DDBJ databases">
        <title>Comparative genomics and phylogenomic investigation of the class Geoglossomycetes provide insights into ecological specialization and systematics.</title>
        <authorList>
            <person name="Melie T."/>
            <person name="Pirro S."/>
            <person name="Miller A.N."/>
            <person name="Quandt A."/>
        </authorList>
    </citation>
    <scope>NUCLEOTIDE SEQUENCE</scope>
    <source>
        <strain evidence="1">CAQ_001_2017</strain>
    </source>
</reference>
<protein>
    <submittedName>
        <fullName evidence="1">Uncharacterized protein</fullName>
    </submittedName>
</protein>
<proteinExistence type="predicted"/>
<accession>A0A9P8HV83</accession>
<sequence>MDYPTFMRQWCIRTLMLKGAAEGPGQAALRVYDWKREPEIMASQVNGDEYDIQGINWKALGVSRAEARKARKEYYKNYTNLKNGRPLLD</sequence>